<proteinExistence type="predicted"/>
<organism evidence="2 3">
    <name type="scientific">Mediterraneibacter gnavus</name>
    <name type="common">Ruminococcus gnavus</name>
    <dbReference type="NCBI Taxonomy" id="33038"/>
    <lineage>
        <taxon>Bacteria</taxon>
        <taxon>Bacillati</taxon>
        <taxon>Bacillota</taxon>
        <taxon>Clostridia</taxon>
        <taxon>Lachnospirales</taxon>
        <taxon>Lachnospiraceae</taxon>
        <taxon>Mediterraneibacter</taxon>
    </lineage>
</organism>
<evidence type="ECO:0000256" key="1">
    <source>
        <dbReference type="SAM" id="MobiDB-lite"/>
    </source>
</evidence>
<dbReference type="RefSeq" id="WP_202183282.1">
    <property type="nucleotide sequence ID" value="NZ_QRIS01000070.1"/>
</dbReference>
<evidence type="ECO:0000313" key="3">
    <source>
        <dbReference type="Proteomes" id="UP000283981"/>
    </source>
</evidence>
<evidence type="ECO:0000313" key="2">
    <source>
        <dbReference type="EMBL" id="RHG77858.1"/>
    </source>
</evidence>
<sequence length="145" mass="16917">MRLNETKRKQRTSQEEVLAELFAEAELQGSVRKKKNWDAWLDQEEEQQSEKELQVYLEEYSDPTLYLTPKEVKAWNRMPKSKQKRLLEKESRQVLQAWKVGERKGSAGGGRKADSMEELVFLQGRGTQRGTRSGTPLHGIWKPEK</sequence>
<comment type="caution">
    <text evidence="2">The sequence shown here is derived from an EMBL/GenBank/DDBJ whole genome shotgun (WGS) entry which is preliminary data.</text>
</comment>
<dbReference type="EMBL" id="QRIS01000070">
    <property type="protein sequence ID" value="RHG77858.1"/>
    <property type="molecule type" value="Genomic_DNA"/>
</dbReference>
<dbReference type="AlphaFoldDB" id="A0A414UQH1"/>
<feature type="region of interest" description="Disordered" evidence="1">
    <location>
        <begin position="123"/>
        <end position="145"/>
    </location>
</feature>
<name>A0A414UQH1_MEDGN</name>
<accession>A0A414UQH1</accession>
<feature type="compositionally biased region" description="Low complexity" evidence="1">
    <location>
        <begin position="123"/>
        <end position="135"/>
    </location>
</feature>
<protein>
    <submittedName>
        <fullName evidence="2">Uncharacterized protein</fullName>
    </submittedName>
</protein>
<dbReference type="Proteomes" id="UP000283981">
    <property type="component" value="Unassembled WGS sequence"/>
</dbReference>
<reference evidence="2 3" key="1">
    <citation type="submission" date="2018-08" db="EMBL/GenBank/DDBJ databases">
        <title>A genome reference for cultivated species of the human gut microbiota.</title>
        <authorList>
            <person name="Zou Y."/>
            <person name="Xue W."/>
            <person name="Luo G."/>
        </authorList>
    </citation>
    <scope>NUCLEOTIDE SEQUENCE [LARGE SCALE GENOMIC DNA]</scope>
    <source>
        <strain evidence="2 3">AM21-18</strain>
    </source>
</reference>
<gene>
    <name evidence="2" type="ORF">DW243_18255</name>
</gene>
<feature type="non-terminal residue" evidence="2">
    <location>
        <position position="145"/>
    </location>
</feature>